<dbReference type="InterPro" id="IPR011009">
    <property type="entry name" value="Kinase-like_dom_sf"/>
</dbReference>
<name>A0A2J8N3G9_PANTR</name>
<comment type="caution">
    <text evidence="1">The sequence shown here is derived from an EMBL/GenBank/DDBJ whole genome shotgun (WGS) entry which is preliminary data.</text>
</comment>
<dbReference type="SUPFAM" id="SSF56112">
    <property type="entry name" value="Protein kinase-like (PK-like)"/>
    <property type="match status" value="1"/>
</dbReference>
<feature type="non-terminal residue" evidence="1">
    <location>
        <position position="82"/>
    </location>
</feature>
<dbReference type="Gene3D" id="3.30.200.20">
    <property type="entry name" value="Phosphorylase Kinase, domain 1"/>
    <property type="match status" value="1"/>
</dbReference>
<dbReference type="EMBL" id="NBAG03000238">
    <property type="protein sequence ID" value="PNI66312.1"/>
    <property type="molecule type" value="Genomic_DNA"/>
</dbReference>
<dbReference type="AlphaFoldDB" id="A0A2J8N3G9"/>
<sequence>MKFEVMPPKRNEKYKLPIPFPEGKVLDDMEGNQWVLGKKIGSGGFGLIYLAFPTNKPEKDARHVVKVEYQENGPLFSELKFY</sequence>
<evidence type="ECO:0000313" key="2">
    <source>
        <dbReference type="Proteomes" id="UP000236370"/>
    </source>
</evidence>
<organism evidence="1 2">
    <name type="scientific">Pan troglodytes</name>
    <name type="common">Chimpanzee</name>
    <dbReference type="NCBI Taxonomy" id="9598"/>
    <lineage>
        <taxon>Eukaryota</taxon>
        <taxon>Metazoa</taxon>
        <taxon>Chordata</taxon>
        <taxon>Craniata</taxon>
        <taxon>Vertebrata</taxon>
        <taxon>Euteleostomi</taxon>
        <taxon>Mammalia</taxon>
        <taxon>Eutheria</taxon>
        <taxon>Euarchontoglires</taxon>
        <taxon>Primates</taxon>
        <taxon>Haplorrhini</taxon>
        <taxon>Catarrhini</taxon>
        <taxon>Hominidae</taxon>
        <taxon>Pan</taxon>
    </lineage>
</organism>
<protein>
    <submittedName>
        <fullName evidence="1">VRK2 isoform 9</fullName>
    </submittedName>
</protein>
<dbReference type="Proteomes" id="UP000236370">
    <property type="component" value="Unassembled WGS sequence"/>
</dbReference>
<reference evidence="1 2" key="1">
    <citation type="submission" date="2017-12" db="EMBL/GenBank/DDBJ databases">
        <title>High-resolution comparative analysis of great ape genomes.</title>
        <authorList>
            <person name="Pollen A."/>
            <person name="Hastie A."/>
            <person name="Hormozdiari F."/>
            <person name="Dougherty M."/>
            <person name="Liu R."/>
            <person name="Chaisson M."/>
            <person name="Hoppe E."/>
            <person name="Hill C."/>
            <person name="Pang A."/>
            <person name="Hillier L."/>
            <person name="Baker C."/>
            <person name="Armstrong J."/>
            <person name="Shendure J."/>
            <person name="Paten B."/>
            <person name="Wilson R."/>
            <person name="Chao H."/>
            <person name="Schneider V."/>
            <person name="Ventura M."/>
            <person name="Kronenberg Z."/>
            <person name="Murali S."/>
            <person name="Gordon D."/>
            <person name="Cantsilieris S."/>
            <person name="Munson K."/>
            <person name="Nelson B."/>
            <person name="Raja A."/>
            <person name="Underwood J."/>
            <person name="Diekhans M."/>
            <person name="Fiddes I."/>
            <person name="Haussler D."/>
            <person name="Eichler E."/>
        </authorList>
    </citation>
    <scope>NUCLEOTIDE SEQUENCE [LARGE SCALE GENOMIC DNA]</scope>
    <source>
        <strain evidence="1">Yerkes chimp pedigree #C0471</strain>
    </source>
</reference>
<accession>A0A2J8N3G9</accession>
<proteinExistence type="predicted"/>
<evidence type="ECO:0000313" key="1">
    <source>
        <dbReference type="EMBL" id="PNI66312.1"/>
    </source>
</evidence>
<gene>
    <name evidence="1" type="ORF">CK820_G0015116</name>
</gene>